<dbReference type="Pfam" id="PF07702">
    <property type="entry name" value="UTRA"/>
    <property type="match status" value="1"/>
</dbReference>
<dbReference type="EMBL" id="PYMA01000013">
    <property type="protein sequence ID" value="PSW18072.1"/>
    <property type="molecule type" value="Genomic_DNA"/>
</dbReference>
<keyword evidence="6" id="KW-1185">Reference proteome</keyword>
<dbReference type="RefSeq" id="WP_036832377.1">
    <property type="nucleotide sequence ID" value="NZ_JGVO01001623.1"/>
</dbReference>
<name>A0A2T3NPC8_9GAMM</name>
<dbReference type="Gene3D" id="3.40.1410.10">
    <property type="entry name" value="Chorismate lyase-like"/>
    <property type="match status" value="1"/>
</dbReference>
<evidence type="ECO:0000256" key="1">
    <source>
        <dbReference type="ARBA" id="ARBA00023015"/>
    </source>
</evidence>
<protein>
    <submittedName>
        <fullName evidence="5">GntR family transcriptional regulator</fullName>
    </submittedName>
</protein>
<dbReference type="InterPro" id="IPR011663">
    <property type="entry name" value="UTRA"/>
</dbReference>
<dbReference type="InterPro" id="IPR050679">
    <property type="entry name" value="Bact_HTH_transcr_reg"/>
</dbReference>
<dbReference type="InterPro" id="IPR036390">
    <property type="entry name" value="WH_DNA-bd_sf"/>
</dbReference>
<dbReference type="PROSITE" id="PS50949">
    <property type="entry name" value="HTH_GNTR"/>
    <property type="match status" value="1"/>
</dbReference>
<dbReference type="Gene3D" id="1.10.10.10">
    <property type="entry name" value="Winged helix-like DNA-binding domain superfamily/Winged helix DNA-binding domain"/>
    <property type="match status" value="1"/>
</dbReference>
<accession>A0A2T3NPC8</accession>
<dbReference type="SUPFAM" id="SSF64288">
    <property type="entry name" value="Chorismate lyase-like"/>
    <property type="match status" value="1"/>
</dbReference>
<evidence type="ECO:0000259" key="4">
    <source>
        <dbReference type="PROSITE" id="PS50949"/>
    </source>
</evidence>
<evidence type="ECO:0000256" key="3">
    <source>
        <dbReference type="ARBA" id="ARBA00023163"/>
    </source>
</evidence>
<gene>
    <name evidence="5" type="ORF">C9I98_18455</name>
</gene>
<organism evidence="5 6">
    <name type="scientific">Photobacterium sanctipauli</name>
    <dbReference type="NCBI Taxonomy" id="1342794"/>
    <lineage>
        <taxon>Bacteria</taxon>
        <taxon>Pseudomonadati</taxon>
        <taxon>Pseudomonadota</taxon>
        <taxon>Gammaproteobacteria</taxon>
        <taxon>Vibrionales</taxon>
        <taxon>Vibrionaceae</taxon>
        <taxon>Photobacterium</taxon>
    </lineage>
</organism>
<evidence type="ECO:0000313" key="6">
    <source>
        <dbReference type="Proteomes" id="UP000241771"/>
    </source>
</evidence>
<dbReference type="Pfam" id="PF00392">
    <property type="entry name" value="GntR"/>
    <property type="match status" value="1"/>
</dbReference>
<dbReference type="Proteomes" id="UP000241771">
    <property type="component" value="Unassembled WGS sequence"/>
</dbReference>
<dbReference type="InterPro" id="IPR028978">
    <property type="entry name" value="Chorismate_lyase_/UTRA_dom_sf"/>
</dbReference>
<dbReference type="PANTHER" id="PTHR44846:SF1">
    <property type="entry name" value="MANNOSYL-D-GLYCERATE TRANSPORT_METABOLISM SYSTEM REPRESSOR MNGR-RELATED"/>
    <property type="match status" value="1"/>
</dbReference>
<dbReference type="AlphaFoldDB" id="A0A2T3NPC8"/>
<sequence>MEQQLLSQVKDKLDFDSSVPLYIQLKQGIEQAIVDKLLVHGSMLPSERKLSLALGVSRVTVVKALAELLEQGMVVKKQGKGTMVNLPIHYNLSGGGFSAQLQQQGAVANRWLVRELVACNDELGLHLATESGETIAKIKRVRLADDVPVSIETMYIPEQFLPRPDLLEGSLYAYWREQGIEPHTQDYSLSVYEPTEEEARMLEIPHGLPLMKIILKSVDKAGRVLEYGSAICRSDYYKFDFKVQVGN</sequence>
<dbReference type="InterPro" id="IPR000524">
    <property type="entry name" value="Tscrpt_reg_HTH_GntR"/>
</dbReference>
<reference evidence="5 6" key="1">
    <citation type="submission" date="2018-01" db="EMBL/GenBank/DDBJ databases">
        <title>Whole genome sequencing of Histamine producing bacteria.</title>
        <authorList>
            <person name="Butler K."/>
        </authorList>
    </citation>
    <scope>NUCLEOTIDE SEQUENCE [LARGE SCALE GENOMIC DNA]</scope>
    <source>
        <strain evidence="5 6">DSM 100436</strain>
    </source>
</reference>
<dbReference type="CDD" id="cd07377">
    <property type="entry name" value="WHTH_GntR"/>
    <property type="match status" value="1"/>
</dbReference>
<dbReference type="SMART" id="SM00866">
    <property type="entry name" value="UTRA"/>
    <property type="match status" value="1"/>
</dbReference>
<comment type="caution">
    <text evidence="5">The sequence shown here is derived from an EMBL/GenBank/DDBJ whole genome shotgun (WGS) entry which is preliminary data.</text>
</comment>
<dbReference type="InterPro" id="IPR036388">
    <property type="entry name" value="WH-like_DNA-bd_sf"/>
</dbReference>
<dbReference type="PRINTS" id="PR00035">
    <property type="entry name" value="HTHGNTR"/>
</dbReference>
<proteinExistence type="predicted"/>
<keyword evidence="3" id="KW-0804">Transcription</keyword>
<keyword evidence="2" id="KW-0238">DNA-binding</keyword>
<evidence type="ECO:0000256" key="2">
    <source>
        <dbReference type="ARBA" id="ARBA00023125"/>
    </source>
</evidence>
<dbReference type="OrthoDB" id="5829312at2"/>
<dbReference type="PANTHER" id="PTHR44846">
    <property type="entry name" value="MANNOSYL-D-GLYCERATE TRANSPORT/METABOLISM SYSTEM REPRESSOR MNGR-RELATED"/>
    <property type="match status" value="1"/>
</dbReference>
<dbReference type="GO" id="GO:0003677">
    <property type="term" value="F:DNA binding"/>
    <property type="evidence" value="ECO:0007669"/>
    <property type="project" value="UniProtKB-KW"/>
</dbReference>
<evidence type="ECO:0000313" key="5">
    <source>
        <dbReference type="EMBL" id="PSW18072.1"/>
    </source>
</evidence>
<dbReference type="GO" id="GO:0003700">
    <property type="term" value="F:DNA-binding transcription factor activity"/>
    <property type="evidence" value="ECO:0007669"/>
    <property type="project" value="InterPro"/>
</dbReference>
<keyword evidence="1" id="KW-0805">Transcription regulation</keyword>
<dbReference type="SMART" id="SM00345">
    <property type="entry name" value="HTH_GNTR"/>
    <property type="match status" value="1"/>
</dbReference>
<dbReference type="GO" id="GO:0045892">
    <property type="term" value="P:negative regulation of DNA-templated transcription"/>
    <property type="evidence" value="ECO:0007669"/>
    <property type="project" value="TreeGrafter"/>
</dbReference>
<dbReference type="SUPFAM" id="SSF46785">
    <property type="entry name" value="Winged helix' DNA-binding domain"/>
    <property type="match status" value="1"/>
</dbReference>
<feature type="domain" description="HTH gntR-type" evidence="4">
    <location>
        <begin position="19"/>
        <end position="87"/>
    </location>
</feature>